<evidence type="ECO:0000256" key="2">
    <source>
        <dbReference type="ARBA" id="ARBA00022612"/>
    </source>
</evidence>
<evidence type="ECO:0000313" key="4">
    <source>
        <dbReference type="EMBL" id="MBB6210183.1"/>
    </source>
</evidence>
<dbReference type="RefSeq" id="WP_184263028.1">
    <property type="nucleotide sequence ID" value="NZ_JACIIX010000005.1"/>
</dbReference>
<evidence type="ECO:0008006" key="6">
    <source>
        <dbReference type="Google" id="ProtNLM"/>
    </source>
</evidence>
<evidence type="ECO:0000256" key="3">
    <source>
        <dbReference type="ARBA" id="ARBA00023219"/>
    </source>
</evidence>
<dbReference type="Pfam" id="PF12236">
    <property type="entry name" value="Head-tail_con"/>
    <property type="match status" value="1"/>
</dbReference>
<gene>
    <name evidence="4" type="ORF">FHS48_001598</name>
</gene>
<sequence length="555" mass="60389">MDAKAPYLRRLAALTAERTPYLAPWQAVRDFVLPWHGRFPGEAGGKARTINTDRILDNTATLAHRVLASGLMAGVTSPARPWFRLGVPDPRLADNAAVKLWLHDAERMLRTVFARSNLYNALAALYEELAAFGPAVMLVHEDPDPEGSVVTAQTLTVGEFCLAQDAAGRVNTLYRDCQMTVAQVVAEFGLEAVSAGVRRQHGAGRLDGPVRVVQVIEPDPAFGTDPAARRFREVWFETAGEPDRLLRQGGYDVFPALCPRWGLAGTGDVYGWSPLLSALGDVRQLQAMERAYAQAVAKMVNPPLVAPSSLRGIPVNALPGGVNFVDTLQGGAAGVRSLYDVQPRTVELQQSMEFVRQRIRRACYEDVWLMVSDLDRATVTATEIEARRQEKLLLLGPVLERLHHDLLDPLVERVFRIMVRQALPDWQRGFDSPLLPLPPPELRGLPLRVDYISVLADAQKAVALGGIERVAAFVGALAGAYPQVRDKFDADQAVDEFADAAGAPVRLVRPDPAVAGLRADRARQQAAQQQLDTLGQVATIARTGAEAARAIGLGT</sequence>
<reference evidence="4 5" key="1">
    <citation type="submission" date="2020-08" db="EMBL/GenBank/DDBJ databases">
        <title>Genomic Encyclopedia of Type Strains, Phase IV (KMG-IV): sequencing the most valuable type-strain genomes for metagenomic binning, comparative biology and taxonomic classification.</title>
        <authorList>
            <person name="Goeker M."/>
        </authorList>
    </citation>
    <scope>NUCLEOTIDE SEQUENCE [LARGE SCALE GENOMIC DNA]</scope>
    <source>
        <strain evidence="4 5">DSM 11590</strain>
    </source>
</reference>
<keyword evidence="5" id="KW-1185">Reference proteome</keyword>
<dbReference type="Proteomes" id="UP000544872">
    <property type="component" value="Unassembled WGS sequence"/>
</dbReference>
<keyword evidence="2" id="KW-1188">Viral release from host cell</keyword>
<comment type="caution">
    <text evidence="4">The sequence shown here is derived from an EMBL/GenBank/DDBJ whole genome shotgun (WGS) entry which is preliminary data.</text>
</comment>
<accession>A0A7X0DLM6</accession>
<organism evidence="4 5">
    <name type="scientific">Novispirillum itersonii</name>
    <name type="common">Aquaspirillum itersonii</name>
    <dbReference type="NCBI Taxonomy" id="189"/>
    <lineage>
        <taxon>Bacteria</taxon>
        <taxon>Pseudomonadati</taxon>
        <taxon>Pseudomonadota</taxon>
        <taxon>Alphaproteobacteria</taxon>
        <taxon>Rhodospirillales</taxon>
        <taxon>Novispirillaceae</taxon>
        <taxon>Novispirillum</taxon>
    </lineage>
</organism>
<keyword evidence="3" id="KW-0231">Viral genome packaging</keyword>
<protein>
    <recommendedName>
        <fullName evidence="6">Phage tail protein</fullName>
    </recommendedName>
</protein>
<dbReference type="EMBL" id="JACIIX010000005">
    <property type="protein sequence ID" value="MBB6210183.1"/>
    <property type="molecule type" value="Genomic_DNA"/>
</dbReference>
<proteinExistence type="predicted"/>
<comment type="subcellular location">
    <subcellularLocation>
        <location evidence="1">Virion</location>
    </subcellularLocation>
</comment>
<dbReference type="AlphaFoldDB" id="A0A7X0DLM6"/>
<name>A0A7X0DLM6_NOVIT</name>
<evidence type="ECO:0000256" key="1">
    <source>
        <dbReference type="ARBA" id="ARBA00004328"/>
    </source>
</evidence>
<evidence type="ECO:0000313" key="5">
    <source>
        <dbReference type="Proteomes" id="UP000544872"/>
    </source>
</evidence>
<dbReference type="InterPro" id="IPR020991">
    <property type="entry name" value="Connector_podovirus"/>
</dbReference>